<organism evidence="1 2">
    <name type="scientific">Streptococcus sinensis</name>
    <dbReference type="NCBI Taxonomy" id="176090"/>
    <lineage>
        <taxon>Bacteria</taxon>
        <taxon>Bacillati</taxon>
        <taxon>Bacillota</taxon>
        <taxon>Bacilli</taxon>
        <taxon>Lactobacillales</taxon>
        <taxon>Streptococcaceae</taxon>
        <taxon>Streptococcus</taxon>
    </lineage>
</organism>
<proteinExistence type="predicted"/>
<dbReference type="STRING" id="176090.SSIN_1586"/>
<dbReference type="Proteomes" id="UP000030019">
    <property type="component" value="Unassembled WGS sequence"/>
</dbReference>
<evidence type="ECO:0000313" key="1">
    <source>
        <dbReference type="EMBL" id="KGM36654.1"/>
    </source>
</evidence>
<reference evidence="1 2" key="1">
    <citation type="submission" date="2014-06" db="EMBL/GenBank/DDBJ databases">
        <authorList>
            <person name="Teng J.L."/>
            <person name="Huang Y."/>
            <person name="Tse H."/>
            <person name="Lau S.K."/>
            <person name="Woo P.C."/>
        </authorList>
    </citation>
    <scope>NUCLEOTIDE SEQUENCE [LARGE SCALE GENOMIC DNA]</scope>
    <source>
        <strain evidence="1 2">HKU4</strain>
    </source>
</reference>
<protein>
    <submittedName>
        <fullName evidence="1">Uncharacterized protein</fullName>
    </submittedName>
</protein>
<accession>A0A0A0DEY5</accession>
<dbReference type="RefSeq" id="WP_037617614.1">
    <property type="nucleotide sequence ID" value="NZ_JPEN01000091.1"/>
</dbReference>
<dbReference type="EMBL" id="JPEN01000091">
    <property type="protein sequence ID" value="KGM36654.1"/>
    <property type="molecule type" value="Genomic_DNA"/>
</dbReference>
<name>A0A0A0DEY5_9STRE</name>
<dbReference type="PATRIC" id="fig|176090.4.peg.1534"/>
<evidence type="ECO:0000313" key="2">
    <source>
        <dbReference type="Proteomes" id="UP000030019"/>
    </source>
</evidence>
<dbReference type="AlphaFoldDB" id="A0A0A0DEY5"/>
<comment type="caution">
    <text evidence="1">The sequence shown here is derived from an EMBL/GenBank/DDBJ whole genome shotgun (WGS) entry which is preliminary data.</text>
</comment>
<keyword evidence="2" id="KW-1185">Reference proteome</keyword>
<sequence length="317" mass="36577">MDNEKQQLATGAVDSILNAQSDFMKFYASINAEQIAKMIEPIRDFTKVVNVPSNINIAAAASSMFKEVSNIKRVIPANYNFSSLNSLSTVMRDFLNSYHATIFRDLSIISEVLKSLPDHYAEEEIADIQSKLEILATKGWVVYFQDSNFSYDVEAEDFEEVEEFWFEMLENDIADEKTIFKLEKSQFIPSVLIKSMIQSFQSANYYAAYTIATIIIDGVMNRVSEKNYSKDNYVPVGKSTVGILKKEFVETTLLDTGLLKWLYLFFENTNKFTLNWPNRHMVNHGRWTEEISKKEFLKIFNTVLYIEEAVNNRISYV</sequence>
<gene>
    <name evidence="1" type="ORF">SSIN_1586</name>
</gene>